<evidence type="ECO:0000313" key="3">
    <source>
        <dbReference type="Proteomes" id="UP001054837"/>
    </source>
</evidence>
<organism evidence="2 3">
    <name type="scientific">Caerostris darwini</name>
    <dbReference type="NCBI Taxonomy" id="1538125"/>
    <lineage>
        <taxon>Eukaryota</taxon>
        <taxon>Metazoa</taxon>
        <taxon>Ecdysozoa</taxon>
        <taxon>Arthropoda</taxon>
        <taxon>Chelicerata</taxon>
        <taxon>Arachnida</taxon>
        <taxon>Araneae</taxon>
        <taxon>Araneomorphae</taxon>
        <taxon>Entelegynae</taxon>
        <taxon>Araneoidea</taxon>
        <taxon>Araneidae</taxon>
        <taxon>Caerostris</taxon>
    </lineage>
</organism>
<feature type="region of interest" description="Disordered" evidence="1">
    <location>
        <begin position="1"/>
        <end position="41"/>
    </location>
</feature>
<proteinExistence type="predicted"/>
<accession>A0AAV4SPM3</accession>
<protein>
    <submittedName>
        <fullName evidence="2">Uncharacterized protein</fullName>
    </submittedName>
</protein>
<evidence type="ECO:0000256" key="1">
    <source>
        <dbReference type="SAM" id="MobiDB-lite"/>
    </source>
</evidence>
<sequence>MKSAIKLQSERNASGRVAKSFVKASEKKQKAKSKKKTGSRCQECSEEITIKGLLSAGNNGEALALVQTRLPRYSWRNIPLSLSLRDDTARNNLLRLLMKSNEISSTLRANLSRGGNRGGKKKSRKATKENDLGSVL</sequence>
<feature type="region of interest" description="Disordered" evidence="1">
    <location>
        <begin position="108"/>
        <end position="136"/>
    </location>
</feature>
<comment type="caution">
    <text evidence="2">The sequence shown here is derived from an EMBL/GenBank/DDBJ whole genome shotgun (WGS) entry which is preliminary data.</text>
</comment>
<dbReference type="AlphaFoldDB" id="A0AAV4SPM3"/>
<evidence type="ECO:0000313" key="2">
    <source>
        <dbReference type="EMBL" id="GIY34367.1"/>
    </source>
</evidence>
<feature type="compositionally biased region" description="Basic and acidic residues" evidence="1">
    <location>
        <begin position="126"/>
        <end position="136"/>
    </location>
</feature>
<dbReference type="Proteomes" id="UP001054837">
    <property type="component" value="Unassembled WGS sequence"/>
</dbReference>
<feature type="compositionally biased region" description="Basic residues" evidence="1">
    <location>
        <begin position="29"/>
        <end position="38"/>
    </location>
</feature>
<name>A0AAV4SPM3_9ARAC</name>
<reference evidence="2 3" key="1">
    <citation type="submission" date="2021-06" db="EMBL/GenBank/DDBJ databases">
        <title>Caerostris darwini draft genome.</title>
        <authorList>
            <person name="Kono N."/>
            <person name="Arakawa K."/>
        </authorList>
    </citation>
    <scope>NUCLEOTIDE SEQUENCE [LARGE SCALE GENOMIC DNA]</scope>
</reference>
<keyword evidence="3" id="KW-1185">Reference proteome</keyword>
<dbReference type="EMBL" id="BPLQ01008057">
    <property type="protein sequence ID" value="GIY34367.1"/>
    <property type="molecule type" value="Genomic_DNA"/>
</dbReference>
<gene>
    <name evidence="2" type="ORF">CDAR_35311</name>
</gene>